<evidence type="ECO:0000313" key="6">
    <source>
        <dbReference type="Proteomes" id="UP001194580"/>
    </source>
</evidence>
<organism evidence="5 6">
    <name type="scientific">Linnemannia exigua</name>
    <dbReference type="NCBI Taxonomy" id="604196"/>
    <lineage>
        <taxon>Eukaryota</taxon>
        <taxon>Fungi</taxon>
        <taxon>Fungi incertae sedis</taxon>
        <taxon>Mucoromycota</taxon>
        <taxon>Mortierellomycotina</taxon>
        <taxon>Mortierellomycetes</taxon>
        <taxon>Mortierellales</taxon>
        <taxon>Mortierellaceae</taxon>
        <taxon>Linnemannia</taxon>
    </lineage>
</organism>
<reference evidence="5" key="1">
    <citation type="journal article" date="2020" name="Fungal Divers.">
        <title>Resolving the Mortierellaceae phylogeny through synthesis of multi-gene phylogenetics and phylogenomics.</title>
        <authorList>
            <person name="Vandepol N."/>
            <person name="Liber J."/>
            <person name="Desiro A."/>
            <person name="Na H."/>
            <person name="Kennedy M."/>
            <person name="Barry K."/>
            <person name="Grigoriev I.V."/>
            <person name="Miller A.N."/>
            <person name="O'Donnell K."/>
            <person name="Stajich J.E."/>
            <person name="Bonito G."/>
        </authorList>
    </citation>
    <scope>NUCLEOTIDE SEQUENCE</scope>
    <source>
        <strain evidence="5">NRRL 28262</strain>
    </source>
</reference>
<evidence type="ECO:0000256" key="3">
    <source>
        <dbReference type="ARBA" id="ARBA00022525"/>
    </source>
</evidence>
<evidence type="ECO:0000313" key="5">
    <source>
        <dbReference type="EMBL" id="KAG0261420.1"/>
    </source>
</evidence>
<gene>
    <name evidence="5" type="ORF">BGZ95_004234</name>
</gene>
<sequence length="164" mass="18876">MTAVKTNTTSLRGFRELIKTKIPDTFYSIDAKSLTLWRFSIQITRDNSEIPILFNNIAKEEKEKLHPADDIPDIFNEENNSHHRPATITSPCTCPFSSLDAPPWLSFGWFSSQYAFVCVTYSRPIFTSLGDLHADIKRIMEKFFTAGSDITNFLDAFNSVWRIW</sequence>
<evidence type="ECO:0000256" key="2">
    <source>
        <dbReference type="ARBA" id="ARBA00004613"/>
    </source>
</evidence>
<feature type="domain" description="Crinkler effector protein N-terminal" evidence="4">
    <location>
        <begin position="9"/>
        <end position="81"/>
    </location>
</feature>
<evidence type="ECO:0000256" key="1">
    <source>
        <dbReference type="ARBA" id="ARBA00004340"/>
    </source>
</evidence>
<comment type="subcellular location">
    <subcellularLocation>
        <location evidence="1">Host cell</location>
    </subcellularLocation>
    <subcellularLocation>
        <location evidence="2">Secreted</location>
    </subcellularLocation>
</comment>
<dbReference type="GO" id="GO:0005576">
    <property type="term" value="C:extracellular region"/>
    <property type="evidence" value="ECO:0007669"/>
    <property type="project" value="UniProtKB-SubCell"/>
</dbReference>
<proteinExistence type="predicted"/>
<dbReference type="GO" id="GO:0043657">
    <property type="term" value="C:host cell"/>
    <property type="evidence" value="ECO:0007669"/>
    <property type="project" value="UniProtKB-SubCell"/>
</dbReference>
<name>A0AAD4H1U0_9FUNG</name>
<dbReference type="Proteomes" id="UP001194580">
    <property type="component" value="Unassembled WGS sequence"/>
</dbReference>
<accession>A0AAD4H1U0</accession>
<keyword evidence="3" id="KW-0964">Secreted</keyword>
<keyword evidence="6" id="KW-1185">Reference proteome</keyword>
<dbReference type="InterPro" id="IPR045379">
    <property type="entry name" value="Crinkler_N"/>
</dbReference>
<dbReference type="EMBL" id="JAAAIL010002036">
    <property type="protein sequence ID" value="KAG0261420.1"/>
    <property type="molecule type" value="Genomic_DNA"/>
</dbReference>
<protein>
    <recommendedName>
        <fullName evidence="4">Crinkler effector protein N-terminal domain-containing protein</fullName>
    </recommendedName>
</protein>
<comment type="caution">
    <text evidence="5">The sequence shown here is derived from an EMBL/GenBank/DDBJ whole genome shotgun (WGS) entry which is preliminary data.</text>
</comment>
<dbReference type="Pfam" id="PF20147">
    <property type="entry name" value="Crinkler"/>
    <property type="match status" value="1"/>
</dbReference>
<evidence type="ECO:0000259" key="4">
    <source>
        <dbReference type="Pfam" id="PF20147"/>
    </source>
</evidence>
<dbReference type="AlphaFoldDB" id="A0AAD4H1U0"/>